<organism evidence="4 5">
    <name type="scientific">Variovorax humicola</name>
    <dbReference type="NCBI Taxonomy" id="1769758"/>
    <lineage>
        <taxon>Bacteria</taxon>
        <taxon>Pseudomonadati</taxon>
        <taxon>Pseudomonadota</taxon>
        <taxon>Betaproteobacteria</taxon>
        <taxon>Burkholderiales</taxon>
        <taxon>Comamonadaceae</taxon>
        <taxon>Variovorax</taxon>
    </lineage>
</organism>
<gene>
    <name evidence="4" type="ORF">WKW80_33640</name>
</gene>
<keyword evidence="1" id="KW-0863">Zinc-finger</keyword>
<sequence length="266" mass="28470">MIDLRIDPGKVHALVSGSELYSVEIGVHPLEAKAWDAIIRECSGKVASLIELLQGRLSQAVMETVTRRGEGLFPLPRQISLRCSCPDAASMCKHVAATLYGIGARLDDEPELLFRLRHVEPMELIRQAANLPTMAPPGTEGALDSADLSALFGIDLDDTSTAPVAPTAPPPSPAAAPSRKRSREPQVVDPPEPPLSAKNSRAAAPRRAQGKAVTAAELIARGVARHMIQTWIASGVLLRTGQRGVYRTTAQTEARIVDYAARPARS</sequence>
<comment type="caution">
    <text evidence="4">The sequence shown here is derived from an EMBL/GenBank/DDBJ whole genome shotgun (WGS) entry which is preliminary data.</text>
</comment>
<protein>
    <recommendedName>
        <fullName evidence="3">SWIM-type domain-containing protein</fullName>
    </recommendedName>
</protein>
<dbReference type="InterPro" id="IPR007527">
    <property type="entry name" value="Znf_SWIM"/>
</dbReference>
<evidence type="ECO:0000256" key="2">
    <source>
        <dbReference type="SAM" id="MobiDB-lite"/>
    </source>
</evidence>
<keyword evidence="5" id="KW-1185">Reference proteome</keyword>
<dbReference type="Proteomes" id="UP001363010">
    <property type="component" value="Unassembled WGS sequence"/>
</dbReference>
<dbReference type="PANTHER" id="PTHR38133:SF1">
    <property type="entry name" value="SLR1429 PROTEIN"/>
    <property type="match status" value="1"/>
</dbReference>
<dbReference type="EMBL" id="JBBKZV010000044">
    <property type="protein sequence ID" value="MEJ8826890.1"/>
    <property type="molecule type" value="Genomic_DNA"/>
</dbReference>
<dbReference type="PROSITE" id="PS50966">
    <property type="entry name" value="ZF_SWIM"/>
    <property type="match status" value="1"/>
</dbReference>
<accession>A0ABU8WAA0</accession>
<feature type="domain" description="SWIM-type" evidence="3">
    <location>
        <begin position="73"/>
        <end position="103"/>
    </location>
</feature>
<name>A0ABU8WAA0_9BURK</name>
<reference evidence="4 5" key="1">
    <citation type="submission" date="2024-03" db="EMBL/GenBank/DDBJ databases">
        <title>Novel species of the genus Variovorax.</title>
        <authorList>
            <person name="Liu Q."/>
            <person name="Xin Y.-H."/>
        </authorList>
    </citation>
    <scope>NUCLEOTIDE SEQUENCE [LARGE SCALE GENOMIC DNA]</scope>
    <source>
        <strain evidence="4 5">KACC 18501</strain>
    </source>
</reference>
<proteinExistence type="predicted"/>
<dbReference type="RefSeq" id="WP_340367925.1">
    <property type="nucleotide sequence ID" value="NZ_JBBKZV010000044.1"/>
</dbReference>
<keyword evidence="1" id="KW-0862">Zinc</keyword>
<evidence type="ECO:0000313" key="4">
    <source>
        <dbReference type="EMBL" id="MEJ8826890.1"/>
    </source>
</evidence>
<dbReference type="PANTHER" id="PTHR38133">
    <property type="entry name" value="SLR1429 PROTEIN"/>
    <property type="match status" value="1"/>
</dbReference>
<evidence type="ECO:0000313" key="5">
    <source>
        <dbReference type="Proteomes" id="UP001363010"/>
    </source>
</evidence>
<evidence type="ECO:0000256" key="1">
    <source>
        <dbReference type="PROSITE-ProRule" id="PRU00325"/>
    </source>
</evidence>
<keyword evidence="1" id="KW-0479">Metal-binding</keyword>
<feature type="region of interest" description="Disordered" evidence="2">
    <location>
        <begin position="159"/>
        <end position="211"/>
    </location>
</feature>
<evidence type="ECO:0000259" key="3">
    <source>
        <dbReference type="PROSITE" id="PS50966"/>
    </source>
</evidence>